<dbReference type="EMBL" id="JAMXFF010000053">
    <property type="protein sequence ID" value="MCT7969550.1"/>
    <property type="molecule type" value="Genomic_DNA"/>
</dbReference>
<feature type="transmembrane region" description="Helical" evidence="1">
    <location>
        <begin position="138"/>
        <end position="158"/>
    </location>
</feature>
<feature type="transmembrane region" description="Helical" evidence="1">
    <location>
        <begin position="106"/>
        <end position="126"/>
    </location>
</feature>
<feature type="transmembrane region" description="Helical" evidence="1">
    <location>
        <begin position="333"/>
        <end position="353"/>
    </location>
</feature>
<keyword evidence="1" id="KW-0472">Membrane</keyword>
<dbReference type="Proteomes" id="UP001525890">
    <property type="component" value="Unassembled WGS sequence"/>
</dbReference>
<proteinExistence type="predicted"/>
<keyword evidence="1" id="KW-0812">Transmembrane</keyword>
<gene>
    <name evidence="2" type="ORF">NG799_24875</name>
</gene>
<dbReference type="Pfam" id="PF09852">
    <property type="entry name" value="DUF2079"/>
    <property type="match status" value="2"/>
</dbReference>
<keyword evidence="1" id="KW-1133">Transmembrane helix</keyword>
<organism evidence="2 3">
    <name type="scientific">Laspinema palackyanum D2a</name>
    <dbReference type="NCBI Taxonomy" id="2953684"/>
    <lineage>
        <taxon>Bacteria</taxon>
        <taxon>Bacillati</taxon>
        <taxon>Cyanobacteriota</taxon>
        <taxon>Cyanophyceae</taxon>
        <taxon>Oscillatoriophycideae</taxon>
        <taxon>Oscillatoriales</taxon>
        <taxon>Laspinemataceae</taxon>
        <taxon>Laspinema</taxon>
        <taxon>Laspinema palackyanum</taxon>
    </lineage>
</organism>
<protein>
    <submittedName>
        <fullName evidence="2">DUF2079 domain-containing protein</fullName>
    </submittedName>
</protein>
<evidence type="ECO:0000313" key="2">
    <source>
        <dbReference type="EMBL" id="MCT7969550.1"/>
    </source>
</evidence>
<evidence type="ECO:0000256" key="1">
    <source>
        <dbReference type="SAM" id="Phobius"/>
    </source>
</evidence>
<name>A0ABT2MXT4_9CYAN</name>
<feature type="transmembrane region" description="Helical" evidence="1">
    <location>
        <begin position="12"/>
        <end position="34"/>
    </location>
</feature>
<feature type="transmembrane region" description="Helical" evidence="1">
    <location>
        <begin position="178"/>
        <end position="206"/>
    </location>
</feature>
<evidence type="ECO:0000313" key="3">
    <source>
        <dbReference type="Proteomes" id="UP001525890"/>
    </source>
</evidence>
<feature type="transmembrane region" description="Helical" evidence="1">
    <location>
        <begin position="218"/>
        <end position="236"/>
    </location>
</feature>
<feature type="transmembrane region" description="Helical" evidence="1">
    <location>
        <begin position="296"/>
        <end position="321"/>
    </location>
</feature>
<sequence length="608" mass="69196">MLSNLPKNSGGRLVVTVAIAFFVVTLVFTLHRYYTFYASFDQGIFNQVFWNSTQGRLFQSSLSSGLSTNVVHSGEVPDVSYHRLGQHFTPALLLWLPIYSLFPSPVTLSVLHVTMVTAAGGVLYALARVYLQPAIASWIAVSYYAANAIAGPTLSNFHDNFQMPLFVFSLLLAMEKRWWWLFWPLALCILAVRADGGISLFGVGVYMTLSKRYPKQGLAICTLSFIYIALLTNWVMPLFSDDISRRFTIERFGQYVDKEEATTLEILWAFISQPGLVIWEIITPIGGKIKYLLGQWLPFAFIPAFSPSAWAIAGFPLLAIFLQQGQTALSINIRYAMTVVPGLCYGAILWWSYRQQSLQTPVRDVIRQGLWNKPTPPPVPINEPQQTPQTNLLTGKMSTWGDRLSTLLAPLRKKADYWWETHPKLLKISIQRFWAICIGLSLLFTFTSNPNRTFYFIIPDSIDPWVYVSLPQQWQHSGHIRNLMSQIPPDASVSATTYLVPSLSGRREILRFPFLRFRNDASEEVNVEYAIADLWQLQQYLPAFKHDRALFRDLVPFIEQLHATNQYGIIGFEQGVILMRQQTPSDSAALAAWQRYREEIEPLLQPDL</sequence>
<keyword evidence="3" id="KW-1185">Reference proteome</keyword>
<accession>A0ABT2MXT4</accession>
<dbReference type="InterPro" id="IPR018650">
    <property type="entry name" value="STSV1_Orf64"/>
</dbReference>
<reference evidence="2 3" key="1">
    <citation type="journal article" date="2022" name="Front. Microbiol.">
        <title>High genomic differentiation and limited gene flow indicate recent cryptic speciation within the genus Laspinema (cyanobacteria).</title>
        <authorList>
            <person name="Stanojkovic A."/>
            <person name="Skoupy S."/>
            <person name="Skaloud P."/>
            <person name="Dvorak P."/>
        </authorList>
    </citation>
    <scope>NUCLEOTIDE SEQUENCE [LARGE SCALE GENOMIC DNA]</scope>
    <source>
        <strain evidence="2 3">D2a</strain>
    </source>
</reference>
<comment type="caution">
    <text evidence="2">The sequence shown here is derived from an EMBL/GenBank/DDBJ whole genome shotgun (WGS) entry which is preliminary data.</text>
</comment>
<dbReference type="RefSeq" id="WP_368009004.1">
    <property type="nucleotide sequence ID" value="NZ_JAMXFF010000053.1"/>
</dbReference>